<sequence>MDPSQDVSESQGTKKKGLLFLVLQWILALLLPIVFLLSLPFLVGFIVVIIANSSITIPMSMPTQCKIVSSSVDIRSSKVCELGLLNYKANHVFHPFERNKFRCRYDYYWASVFKVEYKDHFSGQTLVALAEAPNEALPLHCRPSFGAAWLTQYKFKVNETYQCWYTSGISKVRLYLDDIFSCHPDEPSLFETIRQYSILTMDMVNSWFSNRRRAKYLKWETLAGLVSGFSTSLISIGFVRFVQRLLSSLNRFHVTWKFPRPVNLVLIKRGCLLLAYLSFVAWLVLQYGKRLGLTEIFSISKLWHFFL</sequence>
<organism evidence="1 2">
    <name type="scientific">Bauhinia variegata</name>
    <name type="common">Purple orchid tree</name>
    <name type="synonym">Phanera variegata</name>
    <dbReference type="NCBI Taxonomy" id="167791"/>
    <lineage>
        <taxon>Eukaryota</taxon>
        <taxon>Viridiplantae</taxon>
        <taxon>Streptophyta</taxon>
        <taxon>Embryophyta</taxon>
        <taxon>Tracheophyta</taxon>
        <taxon>Spermatophyta</taxon>
        <taxon>Magnoliopsida</taxon>
        <taxon>eudicotyledons</taxon>
        <taxon>Gunneridae</taxon>
        <taxon>Pentapetalae</taxon>
        <taxon>rosids</taxon>
        <taxon>fabids</taxon>
        <taxon>Fabales</taxon>
        <taxon>Fabaceae</taxon>
        <taxon>Cercidoideae</taxon>
        <taxon>Cercideae</taxon>
        <taxon>Bauhiniinae</taxon>
        <taxon>Bauhinia</taxon>
    </lineage>
</organism>
<protein>
    <submittedName>
        <fullName evidence="1">Uncharacterized protein</fullName>
    </submittedName>
</protein>
<dbReference type="Proteomes" id="UP000828941">
    <property type="component" value="Chromosome 11"/>
</dbReference>
<evidence type="ECO:0000313" key="1">
    <source>
        <dbReference type="EMBL" id="KAI4314566.1"/>
    </source>
</evidence>
<dbReference type="EMBL" id="CM039436">
    <property type="protein sequence ID" value="KAI4314566.1"/>
    <property type="molecule type" value="Genomic_DNA"/>
</dbReference>
<accession>A0ACB9LT85</accession>
<evidence type="ECO:0000313" key="2">
    <source>
        <dbReference type="Proteomes" id="UP000828941"/>
    </source>
</evidence>
<name>A0ACB9LT85_BAUVA</name>
<gene>
    <name evidence="1" type="ORF">L6164_027460</name>
</gene>
<comment type="caution">
    <text evidence="1">The sequence shown here is derived from an EMBL/GenBank/DDBJ whole genome shotgun (WGS) entry which is preliminary data.</text>
</comment>
<keyword evidence="2" id="KW-1185">Reference proteome</keyword>
<reference evidence="1 2" key="1">
    <citation type="journal article" date="2022" name="DNA Res.">
        <title>Chromosomal-level genome assembly of the orchid tree Bauhinia variegata (Leguminosae; Cercidoideae) supports the allotetraploid origin hypothesis of Bauhinia.</title>
        <authorList>
            <person name="Zhong Y."/>
            <person name="Chen Y."/>
            <person name="Zheng D."/>
            <person name="Pang J."/>
            <person name="Liu Y."/>
            <person name="Luo S."/>
            <person name="Meng S."/>
            <person name="Qian L."/>
            <person name="Wei D."/>
            <person name="Dai S."/>
            <person name="Zhou R."/>
        </authorList>
    </citation>
    <scope>NUCLEOTIDE SEQUENCE [LARGE SCALE GENOMIC DNA]</scope>
    <source>
        <strain evidence="1">BV-YZ2020</strain>
    </source>
</reference>
<proteinExistence type="predicted"/>